<dbReference type="PROSITE" id="PS00211">
    <property type="entry name" value="ABC_TRANSPORTER_1"/>
    <property type="match status" value="1"/>
</dbReference>
<dbReference type="FunFam" id="3.40.50.300:FF:000134">
    <property type="entry name" value="Iron-enterobactin ABC transporter ATP-binding protein"/>
    <property type="match status" value="1"/>
</dbReference>
<dbReference type="GO" id="GO:0016887">
    <property type="term" value="F:ATP hydrolysis activity"/>
    <property type="evidence" value="ECO:0007669"/>
    <property type="project" value="InterPro"/>
</dbReference>
<name>X1ASD6_9ZZZZ</name>
<dbReference type="InterPro" id="IPR017871">
    <property type="entry name" value="ABC_transporter-like_CS"/>
</dbReference>
<accession>X1ASD6</accession>
<evidence type="ECO:0000256" key="3">
    <source>
        <dbReference type="ARBA" id="ARBA00022840"/>
    </source>
</evidence>
<gene>
    <name evidence="6" type="ORF">S01H4_02079</name>
</gene>
<evidence type="ECO:0000256" key="1">
    <source>
        <dbReference type="ARBA" id="ARBA00022448"/>
    </source>
</evidence>
<dbReference type="PROSITE" id="PS50893">
    <property type="entry name" value="ABC_TRANSPORTER_2"/>
    <property type="match status" value="1"/>
</dbReference>
<keyword evidence="2" id="KW-0547">Nucleotide-binding</keyword>
<proteinExistence type="predicted"/>
<dbReference type="InterPro" id="IPR027417">
    <property type="entry name" value="P-loop_NTPase"/>
</dbReference>
<sequence length="409" mass="45560">MQNSDLLINDINFSYNGLPVIKNANFTVKHGEILGIIGPNGSGKTTLLNLISGVLKPDSGDIFIQGKNIKEMPKKEFYRIMAVVPQFGVAGFDFTVLDTVLMGRSPYLKGSFWEKEIDYQIAIDSIKKVGIYNLKDRYISQLSGGERQKVTIAQAISQQPKVLLLDEPTTHLDINSQIDVMNLIFRLNKEQNITVLVIFHDINLAASFCPKILILSNGKIFAIGNTEEVLTSQILESTYDIPVVVKKNPITNRIYITPISRRFFKEELVAKGIRKRRVHLICGGGSGSSIMSKLKVDGFLISCGVLNVLDTDYETARALKIPIVSEAPFSNISEESYKENIEEIKLCEDVLLASDEQVKIITDPYQSSGGIKYRPITEEADYVTISHQHTDHNYTDDIRGNPVIIMGSG</sequence>
<evidence type="ECO:0000259" key="5">
    <source>
        <dbReference type="PROSITE" id="PS50893"/>
    </source>
</evidence>
<evidence type="ECO:0000256" key="2">
    <source>
        <dbReference type="ARBA" id="ARBA00022741"/>
    </source>
</evidence>
<evidence type="ECO:0000313" key="6">
    <source>
        <dbReference type="EMBL" id="GAG72227.1"/>
    </source>
</evidence>
<comment type="caution">
    <text evidence="6">The sequence shown here is derived from an EMBL/GenBank/DDBJ whole genome shotgun (WGS) entry which is preliminary data.</text>
</comment>
<dbReference type="PANTHER" id="PTHR42794">
    <property type="entry name" value="HEMIN IMPORT ATP-BINDING PROTEIN HMUV"/>
    <property type="match status" value="1"/>
</dbReference>
<keyword evidence="1" id="KW-0813">Transport</keyword>
<organism evidence="6">
    <name type="scientific">marine sediment metagenome</name>
    <dbReference type="NCBI Taxonomy" id="412755"/>
    <lineage>
        <taxon>unclassified sequences</taxon>
        <taxon>metagenomes</taxon>
        <taxon>ecological metagenomes</taxon>
    </lineage>
</organism>
<dbReference type="Pfam" id="PF13483">
    <property type="entry name" value="Lactamase_B_3"/>
    <property type="match status" value="1"/>
</dbReference>
<dbReference type="AlphaFoldDB" id="X1ASD6"/>
<dbReference type="SUPFAM" id="SSF52540">
    <property type="entry name" value="P-loop containing nucleoside triphosphate hydrolases"/>
    <property type="match status" value="1"/>
</dbReference>
<dbReference type="Pfam" id="PF00005">
    <property type="entry name" value="ABC_tran"/>
    <property type="match status" value="1"/>
</dbReference>
<protein>
    <recommendedName>
        <fullName evidence="5">ABC transporter domain-containing protein</fullName>
    </recommendedName>
</protein>
<feature type="domain" description="ABC transporter" evidence="5">
    <location>
        <begin position="6"/>
        <end position="242"/>
    </location>
</feature>
<reference evidence="6" key="1">
    <citation type="journal article" date="2014" name="Front. Microbiol.">
        <title>High frequency of phylogenetically diverse reductive dehalogenase-homologous genes in deep subseafloor sedimentary metagenomes.</title>
        <authorList>
            <person name="Kawai M."/>
            <person name="Futagami T."/>
            <person name="Toyoda A."/>
            <person name="Takaki Y."/>
            <person name="Nishi S."/>
            <person name="Hori S."/>
            <person name="Arai W."/>
            <person name="Tsubouchi T."/>
            <person name="Morono Y."/>
            <person name="Uchiyama I."/>
            <person name="Ito T."/>
            <person name="Fujiyama A."/>
            <person name="Inagaki F."/>
            <person name="Takami H."/>
        </authorList>
    </citation>
    <scope>NUCLEOTIDE SEQUENCE</scope>
    <source>
        <strain evidence="6">Expedition CK06-06</strain>
    </source>
</reference>
<keyword evidence="4" id="KW-1278">Translocase</keyword>
<evidence type="ECO:0000256" key="4">
    <source>
        <dbReference type="ARBA" id="ARBA00022967"/>
    </source>
</evidence>
<dbReference type="PANTHER" id="PTHR42794:SF1">
    <property type="entry name" value="HEMIN IMPORT ATP-BINDING PROTEIN HMUV"/>
    <property type="match status" value="1"/>
</dbReference>
<dbReference type="InterPro" id="IPR036866">
    <property type="entry name" value="RibonucZ/Hydroxyglut_hydro"/>
</dbReference>
<feature type="non-terminal residue" evidence="6">
    <location>
        <position position="409"/>
    </location>
</feature>
<dbReference type="Gene3D" id="3.40.50.300">
    <property type="entry name" value="P-loop containing nucleotide triphosphate hydrolases"/>
    <property type="match status" value="1"/>
</dbReference>
<dbReference type="EMBL" id="BART01000428">
    <property type="protein sequence ID" value="GAG72227.1"/>
    <property type="molecule type" value="Genomic_DNA"/>
</dbReference>
<dbReference type="InterPro" id="IPR003439">
    <property type="entry name" value="ABC_transporter-like_ATP-bd"/>
</dbReference>
<dbReference type="InterPro" id="IPR003593">
    <property type="entry name" value="AAA+_ATPase"/>
</dbReference>
<dbReference type="SMART" id="SM00382">
    <property type="entry name" value="AAA"/>
    <property type="match status" value="1"/>
</dbReference>
<dbReference type="CDD" id="cd03214">
    <property type="entry name" value="ABC_Iron-Siderophores_B12_Hemin"/>
    <property type="match status" value="1"/>
</dbReference>
<dbReference type="Gene3D" id="3.60.15.10">
    <property type="entry name" value="Ribonuclease Z/Hydroxyacylglutathione hydrolase-like"/>
    <property type="match status" value="1"/>
</dbReference>
<dbReference type="GO" id="GO:0005524">
    <property type="term" value="F:ATP binding"/>
    <property type="evidence" value="ECO:0007669"/>
    <property type="project" value="UniProtKB-KW"/>
</dbReference>
<keyword evidence="3" id="KW-0067">ATP-binding</keyword>